<dbReference type="WBParaSite" id="EVEC_0000537801-mRNA-1">
    <property type="protein sequence ID" value="EVEC_0000537801-mRNA-1"/>
    <property type="gene ID" value="EVEC_0000537801"/>
</dbReference>
<dbReference type="GO" id="GO:0019825">
    <property type="term" value="F:oxygen binding"/>
    <property type="evidence" value="ECO:0007669"/>
    <property type="project" value="InterPro"/>
</dbReference>
<protein>
    <submittedName>
        <fullName evidence="4">Akirin</fullName>
    </submittedName>
</protein>
<evidence type="ECO:0000313" key="3">
    <source>
        <dbReference type="Proteomes" id="UP000274131"/>
    </source>
</evidence>
<feature type="compositionally biased region" description="Low complexity" evidence="1">
    <location>
        <begin position="193"/>
        <end position="203"/>
    </location>
</feature>
<feature type="compositionally biased region" description="Low complexity" evidence="1">
    <location>
        <begin position="28"/>
        <end position="38"/>
    </location>
</feature>
<dbReference type="Gene3D" id="1.10.490.10">
    <property type="entry name" value="Globins"/>
    <property type="match status" value="1"/>
</dbReference>
<keyword evidence="3" id="KW-1185">Reference proteome</keyword>
<dbReference type="Proteomes" id="UP000274131">
    <property type="component" value="Unassembled WGS sequence"/>
</dbReference>
<proteinExistence type="predicted"/>
<feature type="region of interest" description="Disordered" evidence="1">
    <location>
        <begin position="242"/>
        <end position="266"/>
    </location>
</feature>
<dbReference type="EMBL" id="UXUI01008026">
    <property type="protein sequence ID" value="VDD90258.1"/>
    <property type="molecule type" value="Genomic_DNA"/>
</dbReference>
<evidence type="ECO:0000313" key="2">
    <source>
        <dbReference type="EMBL" id="VDD90258.1"/>
    </source>
</evidence>
<reference evidence="2 3" key="2">
    <citation type="submission" date="2018-10" db="EMBL/GenBank/DDBJ databases">
        <authorList>
            <consortium name="Pathogen Informatics"/>
        </authorList>
    </citation>
    <scope>NUCLEOTIDE SEQUENCE [LARGE SCALE GENOMIC DNA]</scope>
</reference>
<evidence type="ECO:0000256" key="1">
    <source>
        <dbReference type="SAM" id="MobiDB-lite"/>
    </source>
</evidence>
<feature type="compositionally biased region" description="Polar residues" evidence="1">
    <location>
        <begin position="251"/>
        <end position="266"/>
    </location>
</feature>
<dbReference type="GO" id="GO:0020037">
    <property type="term" value="F:heme binding"/>
    <property type="evidence" value="ECO:0007669"/>
    <property type="project" value="InterPro"/>
</dbReference>
<reference evidence="4" key="1">
    <citation type="submission" date="2017-02" db="UniProtKB">
        <authorList>
            <consortium name="WormBaseParasite"/>
        </authorList>
    </citation>
    <scope>IDENTIFICATION</scope>
</reference>
<sequence length="266" mass="29658">MEDQNPLLRRPSSTKSLLDISKARKRNASISSTASSNSPRLKHPLSYKKRQLVQSCFRNPHETLGKRILKKACDKKRDLEHFVSKMVSKDREELEENIKVLLKKVVANIEFIDEVQRLGEEFGAYHVRFRKDGFKPDFFVTYADAAVTECTFLDNAVHPSHQTLDAFSSFISLIFSFVRDGYYSEMRRSRRVSSAVSNGSTSSRKSGILSTGSNAEQSTRSASPGAESRLSDDCFSNFGFAEGDDGLLKPPTQNSSVSNGTASPVK</sequence>
<dbReference type="InterPro" id="IPR012292">
    <property type="entry name" value="Globin/Proto"/>
</dbReference>
<evidence type="ECO:0000313" key="4">
    <source>
        <dbReference type="WBParaSite" id="EVEC_0000537801-mRNA-1"/>
    </source>
</evidence>
<feature type="compositionally biased region" description="Polar residues" evidence="1">
    <location>
        <begin position="204"/>
        <end position="222"/>
    </location>
</feature>
<feature type="region of interest" description="Disordered" evidence="1">
    <location>
        <begin position="21"/>
        <end position="44"/>
    </location>
</feature>
<gene>
    <name evidence="2" type="ORF">EVEC_LOCUS5009</name>
</gene>
<feature type="region of interest" description="Disordered" evidence="1">
    <location>
        <begin position="193"/>
        <end position="230"/>
    </location>
</feature>
<accession>A0A0N4V591</accession>
<dbReference type="AlphaFoldDB" id="A0A0N4V591"/>
<name>A0A0N4V591_ENTVE</name>
<dbReference type="OrthoDB" id="5814999at2759"/>
<organism evidence="4">
    <name type="scientific">Enterobius vermicularis</name>
    <name type="common">Human pinworm</name>
    <dbReference type="NCBI Taxonomy" id="51028"/>
    <lineage>
        <taxon>Eukaryota</taxon>
        <taxon>Metazoa</taxon>
        <taxon>Ecdysozoa</taxon>
        <taxon>Nematoda</taxon>
        <taxon>Chromadorea</taxon>
        <taxon>Rhabditida</taxon>
        <taxon>Spirurina</taxon>
        <taxon>Oxyuridomorpha</taxon>
        <taxon>Oxyuroidea</taxon>
        <taxon>Oxyuridae</taxon>
        <taxon>Enterobius</taxon>
    </lineage>
</organism>